<evidence type="ECO:0000256" key="3">
    <source>
        <dbReference type="ARBA" id="ARBA00012438"/>
    </source>
</evidence>
<organism evidence="14 15">
    <name type="scientific">Marivibrio halodurans</name>
    <dbReference type="NCBI Taxonomy" id="2039722"/>
    <lineage>
        <taxon>Bacteria</taxon>
        <taxon>Pseudomonadati</taxon>
        <taxon>Pseudomonadota</taxon>
        <taxon>Alphaproteobacteria</taxon>
        <taxon>Rhodospirillales</taxon>
        <taxon>Rhodospirillaceae</taxon>
        <taxon>Marivibrio</taxon>
    </lineage>
</organism>
<dbReference type="Gene3D" id="3.30.565.10">
    <property type="entry name" value="Histidine kinase-like ATPase, C-terminal domain"/>
    <property type="match status" value="1"/>
</dbReference>
<dbReference type="SMART" id="SM00388">
    <property type="entry name" value="HisKA"/>
    <property type="match status" value="1"/>
</dbReference>
<dbReference type="Proteomes" id="UP000672602">
    <property type="component" value="Unassembled WGS sequence"/>
</dbReference>
<dbReference type="RefSeq" id="WP_210682583.1">
    <property type="nucleotide sequence ID" value="NZ_JAGMWN010000006.1"/>
</dbReference>
<dbReference type="EC" id="2.7.13.3" evidence="3"/>
<keyword evidence="9" id="KW-0067">ATP-binding</keyword>
<evidence type="ECO:0000256" key="9">
    <source>
        <dbReference type="ARBA" id="ARBA00022840"/>
    </source>
</evidence>
<dbReference type="SUPFAM" id="SSF47384">
    <property type="entry name" value="Homodimeric domain of signal transducing histidine kinase"/>
    <property type="match status" value="1"/>
</dbReference>
<comment type="subcellular location">
    <subcellularLocation>
        <location evidence="2">Cell membrane</location>
    </subcellularLocation>
</comment>
<dbReference type="InterPro" id="IPR050351">
    <property type="entry name" value="BphY/WalK/GraS-like"/>
</dbReference>
<evidence type="ECO:0000256" key="2">
    <source>
        <dbReference type="ARBA" id="ARBA00004236"/>
    </source>
</evidence>
<dbReference type="SUPFAM" id="SSF55785">
    <property type="entry name" value="PYP-like sensor domain (PAS domain)"/>
    <property type="match status" value="1"/>
</dbReference>
<keyword evidence="11" id="KW-0472">Membrane</keyword>
<proteinExistence type="predicted"/>
<dbReference type="InterPro" id="IPR003661">
    <property type="entry name" value="HisK_dim/P_dom"/>
</dbReference>
<protein>
    <recommendedName>
        <fullName evidence="3">histidine kinase</fullName>
        <ecNumber evidence="3">2.7.13.3</ecNumber>
    </recommendedName>
</protein>
<dbReference type="InterPro" id="IPR000014">
    <property type="entry name" value="PAS"/>
</dbReference>
<reference evidence="14" key="1">
    <citation type="submission" date="2021-04" db="EMBL/GenBank/DDBJ databases">
        <authorList>
            <person name="Zhang D.-C."/>
        </authorList>
    </citation>
    <scope>NUCLEOTIDE SEQUENCE</scope>
    <source>
        <strain evidence="14">CGMCC 1.15697</strain>
    </source>
</reference>
<dbReference type="Pfam" id="PF02518">
    <property type="entry name" value="HATPase_c"/>
    <property type="match status" value="1"/>
</dbReference>
<evidence type="ECO:0000256" key="4">
    <source>
        <dbReference type="ARBA" id="ARBA00022475"/>
    </source>
</evidence>
<dbReference type="InterPro" id="IPR036097">
    <property type="entry name" value="HisK_dim/P_sf"/>
</dbReference>
<dbReference type="Pfam" id="PF00512">
    <property type="entry name" value="HisKA"/>
    <property type="match status" value="1"/>
</dbReference>
<evidence type="ECO:0000256" key="12">
    <source>
        <dbReference type="SAM" id="MobiDB-lite"/>
    </source>
</evidence>
<dbReference type="GO" id="GO:0000155">
    <property type="term" value="F:phosphorelay sensor kinase activity"/>
    <property type="evidence" value="ECO:0007669"/>
    <property type="project" value="InterPro"/>
</dbReference>
<evidence type="ECO:0000313" key="15">
    <source>
        <dbReference type="Proteomes" id="UP000672602"/>
    </source>
</evidence>
<dbReference type="Pfam" id="PF13188">
    <property type="entry name" value="PAS_8"/>
    <property type="match status" value="1"/>
</dbReference>
<dbReference type="SMART" id="SM00091">
    <property type="entry name" value="PAS"/>
    <property type="match status" value="1"/>
</dbReference>
<gene>
    <name evidence="14" type="ORF">KAJ83_13335</name>
</gene>
<evidence type="ECO:0000259" key="13">
    <source>
        <dbReference type="PROSITE" id="PS50109"/>
    </source>
</evidence>
<comment type="caution">
    <text evidence="14">The sequence shown here is derived from an EMBL/GenBank/DDBJ whole genome shotgun (WGS) entry which is preliminary data.</text>
</comment>
<feature type="region of interest" description="Disordered" evidence="12">
    <location>
        <begin position="421"/>
        <end position="448"/>
    </location>
</feature>
<dbReference type="GO" id="GO:0016036">
    <property type="term" value="P:cellular response to phosphate starvation"/>
    <property type="evidence" value="ECO:0007669"/>
    <property type="project" value="TreeGrafter"/>
</dbReference>
<keyword evidence="4" id="KW-1003">Cell membrane</keyword>
<evidence type="ECO:0000256" key="8">
    <source>
        <dbReference type="ARBA" id="ARBA00022777"/>
    </source>
</evidence>
<dbReference type="SUPFAM" id="SSF55874">
    <property type="entry name" value="ATPase domain of HSP90 chaperone/DNA topoisomerase II/histidine kinase"/>
    <property type="match status" value="1"/>
</dbReference>
<dbReference type="SMART" id="SM00387">
    <property type="entry name" value="HATPase_c"/>
    <property type="match status" value="1"/>
</dbReference>
<evidence type="ECO:0000256" key="7">
    <source>
        <dbReference type="ARBA" id="ARBA00022741"/>
    </source>
</evidence>
<dbReference type="GO" id="GO:0005524">
    <property type="term" value="F:ATP binding"/>
    <property type="evidence" value="ECO:0007669"/>
    <property type="project" value="UniProtKB-KW"/>
</dbReference>
<dbReference type="CDD" id="cd00075">
    <property type="entry name" value="HATPase"/>
    <property type="match status" value="1"/>
</dbReference>
<name>A0A8J7S159_9PROT</name>
<keyword evidence="15" id="KW-1185">Reference proteome</keyword>
<dbReference type="FunFam" id="3.30.565.10:FF:000023">
    <property type="entry name" value="PAS domain-containing sensor histidine kinase"/>
    <property type="match status" value="1"/>
</dbReference>
<dbReference type="AlphaFoldDB" id="A0A8J7S159"/>
<dbReference type="GO" id="GO:0005886">
    <property type="term" value="C:plasma membrane"/>
    <property type="evidence" value="ECO:0007669"/>
    <property type="project" value="UniProtKB-SubCell"/>
</dbReference>
<keyword evidence="10" id="KW-0902">Two-component regulatory system</keyword>
<dbReference type="InterPro" id="IPR004358">
    <property type="entry name" value="Sig_transdc_His_kin-like_C"/>
</dbReference>
<keyword evidence="6" id="KW-0808">Transferase</keyword>
<evidence type="ECO:0000256" key="6">
    <source>
        <dbReference type="ARBA" id="ARBA00022679"/>
    </source>
</evidence>
<dbReference type="PANTHER" id="PTHR45453">
    <property type="entry name" value="PHOSPHATE REGULON SENSOR PROTEIN PHOR"/>
    <property type="match status" value="1"/>
</dbReference>
<dbReference type="InterPro" id="IPR036890">
    <property type="entry name" value="HATPase_C_sf"/>
</dbReference>
<dbReference type="GO" id="GO:0004721">
    <property type="term" value="F:phosphoprotein phosphatase activity"/>
    <property type="evidence" value="ECO:0007669"/>
    <property type="project" value="TreeGrafter"/>
</dbReference>
<dbReference type="InterPro" id="IPR035965">
    <property type="entry name" value="PAS-like_dom_sf"/>
</dbReference>
<accession>A0A8J7S159</accession>
<feature type="domain" description="Histidine kinase" evidence="13">
    <location>
        <begin position="204"/>
        <end position="424"/>
    </location>
</feature>
<dbReference type="InterPro" id="IPR005467">
    <property type="entry name" value="His_kinase_dom"/>
</dbReference>
<keyword evidence="8" id="KW-0418">Kinase</keyword>
<dbReference type="PRINTS" id="PR00344">
    <property type="entry name" value="BCTRLSENSOR"/>
</dbReference>
<evidence type="ECO:0000256" key="1">
    <source>
        <dbReference type="ARBA" id="ARBA00000085"/>
    </source>
</evidence>
<evidence type="ECO:0000313" key="14">
    <source>
        <dbReference type="EMBL" id="MBP5857995.1"/>
    </source>
</evidence>
<dbReference type="EMBL" id="JAGMWN010000006">
    <property type="protein sequence ID" value="MBP5857995.1"/>
    <property type="molecule type" value="Genomic_DNA"/>
</dbReference>
<evidence type="ECO:0000256" key="5">
    <source>
        <dbReference type="ARBA" id="ARBA00022553"/>
    </source>
</evidence>
<dbReference type="Gene3D" id="3.30.450.20">
    <property type="entry name" value="PAS domain"/>
    <property type="match status" value="1"/>
</dbReference>
<dbReference type="CDD" id="cd00082">
    <property type="entry name" value="HisKA"/>
    <property type="match status" value="1"/>
</dbReference>
<dbReference type="PROSITE" id="PS50109">
    <property type="entry name" value="HIS_KIN"/>
    <property type="match status" value="1"/>
</dbReference>
<dbReference type="FunFam" id="1.10.287.130:FF:000008">
    <property type="entry name" value="Two-component sensor histidine kinase"/>
    <property type="match status" value="1"/>
</dbReference>
<evidence type="ECO:0000256" key="11">
    <source>
        <dbReference type="ARBA" id="ARBA00023136"/>
    </source>
</evidence>
<dbReference type="PANTHER" id="PTHR45453:SF1">
    <property type="entry name" value="PHOSPHATE REGULON SENSOR PROTEIN PHOR"/>
    <property type="match status" value="1"/>
</dbReference>
<sequence length="448" mass="48684">MRSLLVAVVPACLLILYFAIHGEMTPGPAGVLALVILAGGIYAVRRRVHAERAVLDRLNRLSEETQTQADTLRYKAAAADRIVSSLPDPIFFLDRRRRVVRMNRGAERLLDQDLTGRDLGEGLRHPDLLAAIDRALADGAAQQVEVALPGPVAATYIARIERVETPPGGSRAARGEEPPALLVDLQDVTALIRSEQMRVDFVANVSHELRTPLTSLTGFIETLRGPAKDDAEARERFLAIMQEQAERMFRLINDLLSLSRIELDEHSRPTETVEIAGVVETVSNMLALKAERKGMTIDVSLPEEGGSAVRGDEDQLVQVFLNLIDNAIKYGAKGTAVKVVARRRDQRRLAVDVIDTGAGIPADHIPRLTERFYRVDAARSRELGGTGLGLAIVKHIVNRHRGRLTITSREGEGSCFTVTLPTPAGGRAADTPASGPQTGGRQTGRAAE</sequence>
<dbReference type="InterPro" id="IPR003594">
    <property type="entry name" value="HATPase_dom"/>
</dbReference>
<evidence type="ECO:0000256" key="10">
    <source>
        <dbReference type="ARBA" id="ARBA00023012"/>
    </source>
</evidence>
<comment type="catalytic activity">
    <reaction evidence="1">
        <text>ATP + protein L-histidine = ADP + protein N-phospho-L-histidine.</text>
        <dbReference type="EC" id="2.7.13.3"/>
    </reaction>
</comment>
<keyword evidence="5" id="KW-0597">Phosphoprotein</keyword>
<keyword evidence="7" id="KW-0547">Nucleotide-binding</keyword>
<dbReference type="Gene3D" id="1.10.287.130">
    <property type="match status" value="1"/>
</dbReference>